<evidence type="ECO:0000256" key="3">
    <source>
        <dbReference type="ARBA" id="ARBA00023163"/>
    </source>
</evidence>
<keyword evidence="3" id="KW-0804">Transcription</keyword>
<dbReference type="InterPro" id="IPR046335">
    <property type="entry name" value="LacI/GalR-like_sensor"/>
</dbReference>
<dbReference type="InterPro" id="IPR028082">
    <property type="entry name" value="Peripla_BP_I"/>
</dbReference>
<organism evidence="5">
    <name type="scientific">Kitasatospora camelliae</name>
    <dbReference type="NCBI Taxonomy" id="3156397"/>
    <lineage>
        <taxon>Bacteria</taxon>
        <taxon>Bacillati</taxon>
        <taxon>Actinomycetota</taxon>
        <taxon>Actinomycetes</taxon>
        <taxon>Kitasatosporales</taxon>
        <taxon>Streptomycetaceae</taxon>
        <taxon>Kitasatospora</taxon>
    </lineage>
</organism>
<dbReference type="EMBL" id="CP159872">
    <property type="protein sequence ID" value="XCM83894.1"/>
    <property type="molecule type" value="Genomic_DNA"/>
</dbReference>
<evidence type="ECO:0000313" key="5">
    <source>
        <dbReference type="EMBL" id="XCM83894.1"/>
    </source>
</evidence>
<dbReference type="GO" id="GO:0003700">
    <property type="term" value="F:DNA-binding transcription factor activity"/>
    <property type="evidence" value="ECO:0007669"/>
    <property type="project" value="TreeGrafter"/>
</dbReference>
<dbReference type="Pfam" id="PF13377">
    <property type="entry name" value="Peripla_BP_3"/>
    <property type="match status" value="1"/>
</dbReference>
<dbReference type="RefSeq" id="WP_354644834.1">
    <property type="nucleotide sequence ID" value="NZ_CP159872.1"/>
</dbReference>
<dbReference type="AlphaFoldDB" id="A0AAU8K6J5"/>
<dbReference type="GO" id="GO:0000976">
    <property type="term" value="F:transcription cis-regulatory region binding"/>
    <property type="evidence" value="ECO:0007669"/>
    <property type="project" value="TreeGrafter"/>
</dbReference>
<reference evidence="5" key="1">
    <citation type="submission" date="2024-06" db="EMBL/GenBank/DDBJ databases">
        <title>The genome sequences of Kitasatospora sp. strain HUAS MG31.</title>
        <authorList>
            <person name="Mo P."/>
        </authorList>
    </citation>
    <scope>NUCLEOTIDE SEQUENCE</scope>
    <source>
        <strain evidence="5">HUAS MG31</strain>
    </source>
</reference>
<accession>A0AAU8K6J5</accession>
<gene>
    <name evidence="5" type="ORF">ABWK59_05225</name>
</gene>
<evidence type="ECO:0000259" key="4">
    <source>
        <dbReference type="Pfam" id="PF13377"/>
    </source>
</evidence>
<dbReference type="SUPFAM" id="SSF53822">
    <property type="entry name" value="Periplasmic binding protein-like I"/>
    <property type="match status" value="1"/>
</dbReference>
<dbReference type="KEGG" id="kcm:ABWK59_05225"/>
<feature type="domain" description="Transcriptional regulator LacI/GalR-like sensor" evidence="4">
    <location>
        <begin position="2"/>
        <end position="79"/>
    </location>
</feature>
<keyword evidence="2" id="KW-0238">DNA-binding</keyword>
<dbReference type="Gene3D" id="3.40.50.2300">
    <property type="match status" value="1"/>
</dbReference>
<evidence type="ECO:0000256" key="1">
    <source>
        <dbReference type="ARBA" id="ARBA00023015"/>
    </source>
</evidence>
<proteinExistence type="predicted"/>
<name>A0AAU8K6J5_9ACTN</name>
<sequence length="85" mass="8918">MLRASGRTVPEDASVVAICPEPLAEQHAPRLTAVTGPRKELGEVAVDQVVAPIAAAAAGKEPEDQLVLLSPELVVRESTAHAPYR</sequence>
<dbReference type="PANTHER" id="PTHR30146:SF153">
    <property type="entry name" value="LACTOSE OPERON REPRESSOR"/>
    <property type="match status" value="1"/>
</dbReference>
<protein>
    <submittedName>
        <fullName evidence="5">Substrate-binding domain-containing protein</fullName>
    </submittedName>
</protein>
<keyword evidence="1" id="KW-0805">Transcription regulation</keyword>
<evidence type="ECO:0000256" key="2">
    <source>
        <dbReference type="ARBA" id="ARBA00023125"/>
    </source>
</evidence>
<dbReference type="PANTHER" id="PTHR30146">
    <property type="entry name" value="LACI-RELATED TRANSCRIPTIONAL REPRESSOR"/>
    <property type="match status" value="1"/>
</dbReference>